<dbReference type="SUPFAM" id="SSF54695">
    <property type="entry name" value="POZ domain"/>
    <property type="match status" value="1"/>
</dbReference>
<dbReference type="InterPro" id="IPR015943">
    <property type="entry name" value="WD40/YVTN_repeat-like_dom_sf"/>
</dbReference>
<reference evidence="4" key="1">
    <citation type="submission" date="2016-03" db="EMBL/GenBank/DDBJ databases">
        <title>Mechanisms controlling the formation of the plant cell surface in tip-growing cells are functionally conserved among land plants.</title>
        <authorList>
            <person name="Honkanen S."/>
            <person name="Jones V.A."/>
            <person name="Morieri G."/>
            <person name="Champion C."/>
            <person name="Hetherington A.J."/>
            <person name="Kelly S."/>
            <person name="Saint-Marcoux D."/>
            <person name="Proust H."/>
            <person name="Prescott H."/>
            <person name="Dolan L."/>
        </authorList>
    </citation>
    <scope>NUCLEOTIDE SEQUENCE [LARGE SCALE GENOMIC DNA]</scope>
    <source>
        <tissue evidence="4">Whole gametophyte</tissue>
    </source>
</reference>
<dbReference type="InterPro" id="IPR011047">
    <property type="entry name" value="Quinoprotein_ADH-like_sf"/>
</dbReference>
<evidence type="ECO:0000313" key="5">
    <source>
        <dbReference type="Proteomes" id="UP000077202"/>
    </source>
</evidence>
<dbReference type="EMBL" id="LVLJ01000465">
    <property type="protein sequence ID" value="OAE33974.1"/>
    <property type="molecule type" value="Genomic_DNA"/>
</dbReference>
<protein>
    <recommendedName>
        <fullName evidence="3">BTB domain-containing protein</fullName>
    </recommendedName>
</protein>
<dbReference type="PANTHER" id="PTHR11145">
    <property type="entry name" value="BTB/POZ DOMAIN-CONTAINING ADAPTER FOR CUL3-MEDIATED RHOA DEGRADATION PROTEIN FAMILY MEMBER"/>
    <property type="match status" value="1"/>
</dbReference>
<feature type="region of interest" description="Disordered" evidence="2">
    <location>
        <begin position="1"/>
        <end position="25"/>
    </location>
</feature>
<dbReference type="Pfam" id="PF02214">
    <property type="entry name" value="BTB_2"/>
    <property type="match status" value="1"/>
</dbReference>
<dbReference type="InterPro" id="IPR057441">
    <property type="entry name" value="Beta_prop_At2g24240"/>
</dbReference>
<evidence type="ECO:0000256" key="2">
    <source>
        <dbReference type="SAM" id="MobiDB-lite"/>
    </source>
</evidence>
<gene>
    <name evidence="4" type="ORF">AXG93_3005s1200</name>
</gene>
<dbReference type="CDD" id="cd18316">
    <property type="entry name" value="BTB_POZ_KCTD-like"/>
    <property type="match status" value="1"/>
</dbReference>
<dbReference type="InterPro" id="IPR045068">
    <property type="entry name" value="BACURD1-3"/>
</dbReference>
<dbReference type="InterPro" id="IPR011333">
    <property type="entry name" value="SKP1/BTB/POZ_sf"/>
</dbReference>
<dbReference type="Gene3D" id="2.130.10.10">
    <property type="entry name" value="YVTN repeat-like/Quinoprotein amine dehydrogenase"/>
    <property type="match status" value="1"/>
</dbReference>
<dbReference type="GO" id="GO:0051260">
    <property type="term" value="P:protein homooligomerization"/>
    <property type="evidence" value="ECO:0007669"/>
    <property type="project" value="InterPro"/>
</dbReference>
<dbReference type="SMART" id="SM00225">
    <property type="entry name" value="BTB"/>
    <property type="match status" value="1"/>
</dbReference>
<dbReference type="Gene3D" id="3.30.710.10">
    <property type="entry name" value="Potassium Channel Kv1.1, Chain A"/>
    <property type="match status" value="1"/>
</dbReference>
<name>A0A176WM81_MARPO</name>
<evidence type="ECO:0000256" key="1">
    <source>
        <dbReference type="ARBA" id="ARBA00004906"/>
    </source>
</evidence>
<dbReference type="InterPro" id="IPR000210">
    <property type="entry name" value="BTB/POZ_dom"/>
</dbReference>
<evidence type="ECO:0000313" key="4">
    <source>
        <dbReference type="EMBL" id="OAE33974.1"/>
    </source>
</evidence>
<dbReference type="InterPro" id="IPR003131">
    <property type="entry name" value="T1-type_BTB"/>
</dbReference>
<accession>A0A176WM81</accession>
<dbReference type="Pfam" id="PF25279">
    <property type="entry name" value="Beta_prop_At2g24240"/>
    <property type="match status" value="1"/>
</dbReference>
<comment type="pathway">
    <text evidence="1">Protein modification; protein ubiquitination.</text>
</comment>
<comment type="caution">
    <text evidence="4">The sequence shown here is derived from an EMBL/GenBank/DDBJ whole genome shotgun (WGS) entry which is preliminary data.</text>
</comment>
<dbReference type="SUPFAM" id="SSF50998">
    <property type="entry name" value="Quinoprotein alcohol dehydrogenase-like"/>
    <property type="match status" value="1"/>
</dbReference>
<evidence type="ECO:0000259" key="3">
    <source>
        <dbReference type="SMART" id="SM00225"/>
    </source>
</evidence>
<dbReference type="AlphaFoldDB" id="A0A176WM81"/>
<feature type="domain" description="BTB" evidence="3">
    <location>
        <begin position="26"/>
        <end position="124"/>
    </location>
</feature>
<organism evidence="4 5">
    <name type="scientific">Marchantia polymorpha subsp. ruderalis</name>
    <dbReference type="NCBI Taxonomy" id="1480154"/>
    <lineage>
        <taxon>Eukaryota</taxon>
        <taxon>Viridiplantae</taxon>
        <taxon>Streptophyta</taxon>
        <taxon>Embryophyta</taxon>
        <taxon>Marchantiophyta</taxon>
        <taxon>Marchantiopsida</taxon>
        <taxon>Marchantiidae</taxon>
        <taxon>Marchantiales</taxon>
        <taxon>Marchantiaceae</taxon>
        <taxon>Marchantia</taxon>
    </lineage>
</organism>
<dbReference type="PANTHER" id="PTHR11145:SF8">
    <property type="entry name" value="RE57120P"/>
    <property type="match status" value="1"/>
</dbReference>
<dbReference type="Proteomes" id="UP000077202">
    <property type="component" value="Unassembled WGS sequence"/>
</dbReference>
<keyword evidence="5" id="KW-1185">Reference proteome</keyword>
<sequence length="497" mass="55385">MTQAGGPANSGPLVRLAQPSSTEPSRRVRINVGGRVFETLLGTINAAGKTSHIVKTVTSSPVSSEVFVDRDPDLFAVLLNVLRYGEIDHMIERSTMEKLIKEAAFYGMLDNLKAALYPQALDGIDVEKISPIIPNGMDYPSALAAASDGSLWVGHGSKITVYDWAHRKGKTTVTELSTIKTLHRISDSHAAIGADDFPGLHIYDAAKGIHTKSLTWVDNDDPRVYNPGVRAITSNDTQMFASFESGQKLDNTILIVDREKYDVQRELGRQNGGTGHSKAATSLQWLTEKNLLLVGASHGGAFGYSGYIRLWDIRTDKQVWDWEEPHYKNPRIEQRDVFADIVANEELSGLFKVSINSGAIAMADLRHLDATDPWLTLTETNPELEETAGGVDNKLMTYNKQLYVSRGGSLEVWSEVPLADSFKDLKEKEYWETSFRRNFVDHRRHVTDPITQLAVGGDRLFVARKEHQAVEVWETRRAPDWAQIYIQCRMADCASRV</sequence>
<proteinExistence type="predicted"/>